<organism evidence="2 3">
    <name type="scientific">Gemmatimonas groenlandica</name>
    <dbReference type="NCBI Taxonomy" id="2732249"/>
    <lineage>
        <taxon>Bacteria</taxon>
        <taxon>Pseudomonadati</taxon>
        <taxon>Gemmatimonadota</taxon>
        <taxon>Gemmatimonadia</taxon>
        <taxon>Gemmatimonadales</taxon>
        <taxon>Gemmatimonadaceae</taxon>
        <taxon>Gemmatimonas</taxon>
    </lineage>
</organism>
<dbReference type="RefSeq" id="WP_171227152.1">
    <property type="nucleotide sequence ID" value="NZ_CP053085.1"/>
</dbReference>
<accession>A0A6M4IVT5</accession>
<protein>
    <submittedName>
        <fullName evidence="2">PAS domain-containing protein</fullName>
    </submittedName>
</protein>
<keyword evidence="3" id="KW-1185">Reference proteome</keyword>
<dbReference type="EMBL" id="CP053085">
    <property type="protein sequence ID" value="QJR37717.1"/>
    <property type="molecule type" value="Genomic_DNA"/>
</dbReference>
<dbReference type="InterPro" id="IPR035965">
    <property type="entry name" value="PAS-like_dom_sf"/>
</dbReference>
<evidence type="ECO:0000313" key="2">
    <source>
        <dbReference type="EMBL" id="QJR37717.1"/>
    </source>
</evidence>
<name>A0A6M4IVT5_9BACT</name>
<dbReference type="SUPFAM" id="SSF55785">
    <property type="entry name" value="PYP-like sensor domain (PAS domain)"/>
    <property type="match status" value="1"/>
</dbReference>
<evidence type="ECO:0000259" key="1">
    <source>
        <dbReference type="Pfam" id="PF08448"/>
    </source>
</evidence>
<dbReference type="Proteomes" id="UP000500938">
    <property type="component" value="Chromosome"/>
</dbReference>
<dbReference type="KEGG" id="ggr:HKW67_20420"/>
<dbReference type="AlphaFoldDB" id="A0A6M4IVT5"/>
<sequence length="207" mass="22928">MLVTSSDLPQNIADARLGQMALVAIDQVSAMIAYWDANEVCQFANGAYLDWFGKTREEMVGLTLRELLGPIYLLNEAYIRAAYAGERQQFERRIPMPDGSGHRDSIATYAPYIQDGIVSGMFVHVADSGLLKAKERELERVIAERDAAAAKVRTLEGLLPISSSCKCIRTSEGAWTQVEQFVASRTNAEFTHGICPTCVTRLYPEFA</sequence>
<dbReference type="InterPro" id="IPR000014">
    <property type="entry name" value="PAS"/>
</dbReference>
<dbReference type="Gene3D" id="3.30.450.20">
    <property type="entry name" value="PAS domain"/>
    <property type="match status" value="1"/>
</dbReference>
<gene>
    <name evidence="2" type="ORF">HKW67_20420</name>
</gene>
<reference evidence="2 3" key="1">
    <citation type="submission" date="2020-05" db="EMBL/GenBank/DDBJ databases">
        <title>Complete genome sequence of Gemmatimonas greenlandica TET16.</title>
        <authorList>
            <person name="Zeng Y."/>
        </authorList>
    </citation>
    <scope>NUCLEOTIDE SEQUENCE [LARGE SCALE GENOMIC DNA]</scope>
    <source>
        <strain evidence="2 3">TET16</strain>
    </source>
</reference>
<dbReference type="InterPro" id="IPR013656">
    <property type="entry name" value="PAS_4"/>
</dbReference>
<proteinExistence type="predicted"/>
<dbReference type="CDD" id="cd00130">
    <property type="entry name" value="PAS"/>
    <property type="match status" value="1"/>
</dbReference>
<evidence type="ECO:0000313" key="3">
    <source>
        <dbReference type="Proteomes" id="UP000500938"/>
    </source>
</evidence>
<feature type="domain" description="PAS fold-4" evidence="1">
    <location>
        <begin position="26"/>
        <end position="127"/>
    </location>
</feature>
<dbReference type="Pfam" id="PF08448">
    <property type="entry name" value="PAS_4"/>
    <property type="match status" value="1"/>
</dbReference>